<dbReference type="EMBL" id="JAOVZV010000003">
    <property type="protein sequence ID" value="MCX8531950.1"/>
    <property type="molecule type" value="Genomic_DNA"/>
</dbReference>
<proteinExistence type="predicted"/>
<comment type="caution">
    <text evidence="1">The sequence shown here is derived from an EMBL/GenBank/DDBJ whole genome shotgun (WGS) entry which is preliminary data.</text>
</comment>
<accession>A0ABT3Y1E6</accession>
<name>A0ABT3Y1E6_9FLAO</name>
<evidence type="ECO:0000313" key="2">
    <source>
        <dbReference type="Proteomes" id="UP001070176"/>
    </source>
</evidence>
<keyword evidence="2" id="KW-1185">Reference proteome</keyword>
<sequence length="122" mass="14724">MNDWEEIKKKILLFGEDDYVFADMFISIVNEYENIHNIEDLKIYAMAMLNELMESNLIKIFLLKKDEKNILINEEYSFKTPEQKKDLIKIIDERWKALQYRLPNPDEIFWVTSDLCIDRNAL</sequence>
<gene>
    <name evidence="1" type="ORF">OEA66_06260</name>
</gene>
<reference evidence="1" key="1">
    <citation type="submission" date="2022-10" db="EMBL/GenBank/DDBJ databases">
        <title>Chryseobacterium sp. nov., a novel bacterial species.</title>
        <authorList>
            <person name="Cao Y."/>
        </authorList>
    </citation>
    <scope>NUCLEOTIDE SEQUENCE</scope>
    <source>
        <strain evidence="1">KC 927</strain>
    </source>
</reference>
<protein>
    <submittedName>
        <fullName evidence="1">Uncharacterized protein</fullName>
    </submittedName>
</protein>
<organism evidence="1 2">
    <name type="scientific">Chryseobacterium luquanense</name>
    <dbReference type="NCBI Taxonomy" id="2983766"/>
    <lineage>
        <taxon>Bacteria</taxon>
        <taxon>Pseudomonadati</taxon>
        <taxon>Bacteroidota</taxon>
        <taxon>Flavobacteriia</taxon>
        <taxon>Flavobacteriales</taxon>
        <taxon>Weeksellaceae</taxon>
        <taxon>Chryseobacterium group</taxon>
        <taxon>Chryseobacterium</taxon>
    </lineage>
</organism>
<dbReference type="Proteomes" id="UP001070176">
    <property type="component" value="Unassembled WGS sequence"/>
</dbReference>
<dbReference type="RefSeq" id="WP_267280571.1">
    <property type="nucleotide sequence ID" value="NZ_JAOVZV010000003.1"/>
</dbReference>
<evidence type="ECO:0000313" key="1">
    <source>
        <dbReference type="EMBL" id="MCX8531950.1"/>
    </source>
</evidence>